<dbReference type="GeneID" id="65128477"/>
<evidence type="ECO:0000313" key="2">
    <source>
        <dbReference type="EMBL" id="QOR58025.1"/>
    </source>
</evidence>
<dbReference type="EMBL" id="MT774375">
    <property type="protein sequence ID" value="QOR58025.1"/>
    <property type="molecule type" value="Genomic_DNA"/>
</dbReference>
<evidence type="ECO:0000313" key="3">
    <source>
        <dbReference type="Proteomes" id="UP000593838"/>
    </source>
</evidence>
<feature type="compositionally biased region" description="Basic and acidic residues" evidence="1">
    <location>
        <begin position="1"/>
        <end position="20"/>
    </location>
</feature>
<sequence>MSKTFKDSKGTKQGRSEKGRPKPKMTPYKKSTKVKEEY</sequence>
<proteinExistence type="predicted"/>
<dbReference type="RefSeq" id="YP_010110183.1">
    <property type="nucleotide sequence ID" value="NC_055868.1"/>
</dbReference>
<dbReference type="KEGG" id="vg:65128477"/>
<feature type="region of interest" description="Disordered" evidence="1">
    <location>
        <begin position="1"/>
        <end position="38"/>
    </location>
</feature>
<protein>
    <submittedName>
        <fullName evidence="2">Uncharacterized protein</fullName>
    </submittedName>
</protein>
<evidence type="ECO:0000256" key="1">
    <source>
        <dbReference type="SAM" id="MobiDB-lite"/>
    </source>
</evidence>
<accession>A0A7M1RUC2</accession>
<name>A0A7M1RUC2_9CAUD</name>
<keyword evidence="3" id="KW-1185">Reference proteome</keyword>
<organism evidence="2 3">
    <name type="scientific">uncultured phage cr50_1</name>
    <dbReference type="NCBI Taxonomy" id="2772059"/>
    <lineage>
        <taxon>Viruses</taxon>
        <taxon>Duplodnaviria</taxon>
        <taxon>Heunggongvirae</taxon>
        <taxon>Uroviricota</taxon>
        <taxon>Caudoviricetes</taxon>
        <taxon>Crassvirales</taxon>
        <taxon>Suoliviridae</taxon>
        <taxon>Boorivirinae</taxon>
        <taxon>Cohcovirus</taxon>
        <taxon>Cohcovirus hiberniae</taxon>
    </lineage>
</organism>
<dbReference type="Proteomes" id="UP000593838">
    <property type="component" value="Segment"/>
</dbReference>
<reference evidence="2 3" key="1">
    <citation type="submission" date="2020-07" db="EMBL/GenBank/DDBJ databases">
        <title>Taxonomic proposal: Crassvirales, a new order of highly abundant and diverse bacterial viruses.</title>
        <authorList>
            <person name="Shkoporov A.N."/>
            <person name="Stockdale S.R."/>
            <person name="Guerin E."/>
            <person name="Ross R.P."/>
            <person name="Hill C."/>
        </authorList>
    </citation>
    <scope>NUCLEOTIDE SEQUENCE [LARGE SCALE GENOMIC DNA]</scope>
</reference>